<evidence type="ECO:0008006" key="3">
    <source>
        <dbReference type="Google" id="ProtNLM"/>
    </source>
</evidence>
<accession>A0A7W8HWK5</accession>
<dbReference type="PANTHER" id="PTHR32011">
    <property type="entry name" value="OS08G0472400 PROTEIN"/>
    <property type="match status" value="1"/>
</dbReference>
<evidence type="ECO:0000313" key="1">
    <source>
        <dbReference type="EMBL" id="MBB5291232.1"/>
    </source>
</evidence>
<dbReference type="Proteomes" id="UP000566663">
    <property type="component" value="Unassembled WGS sequence"/>
</dbReference>
<dbReference type="EMBL" id="JACHFZ010000001">
    <property type="protein sequence ID" value="MBB5291232.1"/>
    <property type="molecule type" value="Genomic_DNA"/>
</dbReference>
<protein>
    <recommendedName>
        <fullName evidence="3">SMI1/KNR4 family protein</fullName>
    </recommendedName>
</protein>
<reference evidence="1 2" key="1">
    <citation type="submission" date="2020-08" db="EMBL/GenBank/DDBJ databases">
        <title>Genomic Encyclopedia of Type Strains, Phase IV (KMG-IV): sequencing the most valuable type-strain genomes for metagenomic binning, comparative biology and taxonomic classification.</title>
        <authorList>
            <person name="Goeker M."/>
        </authorList>
    </citation>
    <scope>NUCLEOTIDE SEQUENCE [LARGE SCALE GENOMIC DNA]</scope>
    <source>
        <strain evidence="1 2">DSM 25335</strain>
    </source>
</reference>
<dbReference type="RefSeq" id="WP_183252389.1">
    <property type="nucleotide sequence ID" value="NZ_BAAAFF010000004.1"/>
</dbReference>
<dbReference type="AlphaFoldDB" id="A0A7W8HWK5"/>
<comment type="caution">
    <text evidence="1">The sequence shown here is derived from an EMBL/GenBank/DDBJ whole genome shotgun (WGS) entry which is preliminary data.</text>
</comment>
<evidence type="ECO:0000313" key="2">
    <source>
        <dbReference type="Proteomes" id="UP000566663"/>
    </source>
</evidence>
<gene>
    <name evidence="1" type="ORF">HNQ67_000728</name>
</gene>
<name>A0A7W8HWK5_9CAUL</name>
<keyword evidence="2" id="KW-1185">Reference proteome</keyword>
<sequence length="170" mass="20049">MTALTWIRGYTAAELERAQARFRLNFPSDLIELLRDRRPVGGPDWNNEEKVRRLLAWPFEGLLFDVEQNGLWWTDWGDRPAKAEERAELLRQVVERAPRLIPIFSHRYLPATPTVAGNPVFSVYQSDVIHYGADLDDYIDREVNGWETRPWPENLREIDFWSELVRRNNA</sequence>
<proteinExistence type="predicted"/>
<organism evidence="1 2">
    <name type="scientific">Brevundimonas basaltis</name>
    <dbReference type="NCBI Taxonomy" id="472166"/>
    <lineage>
        <taxon>Bacteria</taxon>
        <taxon>Pseudomonadati</taxon>
        <taxon>Pseudomonadota</taxon>
        <taxon>Alphaproteobacteria</taxon>
        <taxon>Caulobacterales</taxon>
        <taxon>Caulobacteraceae</taxon>
        <taxon>Brevundimonas</taxon>
    </lineage>
</organism>
<dbReference type="PANTHER" id="PTHR32011:SF2">
    <property type="entry name" value="OS08G0472400 PROTEIN"/>
    <property type="match status" value="1"/>
</dbReference>